<keyword evidence="1" id="KW-0472">Membrane</keyword>
<reference evidence="2 3" key="1">
    <citation type="journal article" date="2018" name="Sci. Rep.">
        <title>Genomic signatures of local adaptation to the degree of environmental predictability in rotifers.</title>
        <authorList>
            <person name="Franch-Gras L."/>
            <person name="Hahn C."/>
            <person name="Garcia-Roger E.M."/>
            <person name="Carmona M.J."/>
            <person name="Serra M."/>
            <person name="Gomez A."/>
        </authorList>
    </citation>
    <scope>NUCLEOTIDE SEQUENCE [LARGE SCALE GENOMIC DNA]</scope>
    <source>
        <strain evidence="2">HYR1</strain>
    </source>
</reference>
<dbReference type="Proteomes" id="UP000276133">
    <property type="component" value="Unassembled WGS sequence"/>
</dbReference>
<dbReference type="EMBL" id="REGN01004078">
    <property type="protein sequence ID" value="RNA19274.1"/>
    <property type="molecule type" value="Genomic_DNA"/>
</dbReference>
<evidence type="ECO:0000256" key="1">
    <source>
        <dbReference type="SAM" id="Phobius"/>
    </source>
</evidence>
<keyword evidence="1" id="KW-0812">Transmembrane</keyword>
<feature type="transmembrane region" description="Helical" evidence="1">
    <location>
        <begin position="65"/>
        <end position="86"/>
    </location>
</feature>
<keyword evidence="1" id="KW-1133">Transmembrane helix</keyword>
<evidence type="ECO:0000313" key="2">
    <source>
        <dbReference type="EMBL" id="RNA19274.1"/>
    </source>
</evidence>
<sequence length="147" mass="16985">MELLVGKQFMNIRLELDNSTSKKQHILTNREKFPQFYYSSLRIECCIFNMIVSDTPVRHEMTNNILSIVIFVLFAKTLSSLTNILTKTEVNVIVAISSCLNLISSFILIQILLSAKFNNFYCKLIEFSKNIPLTLITYLYLTLFNLS</sequence>
<evidence type="ECO:0000313" key="3">
    <source>
        <dbReference type="Proteomes" id="UP000276133"/>
    </source>
</evidence>
<accession>A0A3M7R789</accession>
<name>A0A3M7R789_BRAPC</name>
<protein>
    <submittedName>
        <fullName evidence="2">Uncharacterized protein</fullName>
    </submittedName>
</protein>
<gene>
    <name evidence="2" type="ORF">BpHYR1_021375</name>
</gene>
<comment type="caution">
    <text evidence="2">The sequence shown here is derived from an EMBL/GenBank/DDBJ whole genome shotgun (WGS) entry which is preliminary data.</text>
</comment>
<organism evidence="2 3">
    <name type="scientific">Brachionus plicatilis</name>
    <name type="common">Marine rotifer</name>
    <name type="synonym">Brachionus muelleri</name>
    <dbReference type="NCBI Taxonomy" id="10195"/>
    <lineage>
        <taxon>Eukaryota</taxon>
        <taxon>Metazoa</taxon>
        <taxon>Spiralia</taxon>
        <taxon>Gnathifera</taxon>
        <taxon>Rotifera</taxon>
        <taxon>Eurotatoria</taxon>
        <taxon>Monogononta</taxon>
        <taxon>Pseudotrocha</taxon>
        <taxon>Ploima</taxon>
        <taxon>Brachionidae</taxon>
        <taxon>Brachionus</taxon>
    </lineage>
</organism>
<feature type="transmembrane region" description="Helical" evidence="1">
    <location>
        <begin position="92"/>
        <end position="115"/>
    </location>
</feature>
<keyword evidence="3" id="KW-1185">Reference proteome</keyword>
<proteinExistence type="predicted"/>
<dbReference type="AlphaFoldDB" id="A0A3M7R789"/>
<feature type="transmembrane region" description="Helical" evidence="1">
    <location>
        <begin position="127"/>
        <end position="146"/>
    </location>
</feature>